<feature type="compositionally biased region" description="Polar residues" evidence="3">
    <location>
        <begin position="431"/>
        <end position="450"/>
    </location>
</feature>
<dbReference type="PANTHER" id="PTHR47566:SF1">
    <property type="entry name" value="PROTEIN NUD1"/>
    <property type="match status" value="1"/>
</dbReference>
<sequence>MSAPGWQTEELQDEWVDLEPEDDRDGEDNLSFGTHSLSLTAPLSTHIHTNNKPETHIASTNTSNQAAGTFLIRDDVPNAPFLPKTPGRKKNLMKDIFTPLQLERMFEPPSPPDAETPPKNHADEPPADRFPLPSYAPNNDELINTSIPQVTSLDRRKPNIACKFTFTVPKELTVATRPAFPQAQSTPNPPVVFQPKPPPTDPRLRLFQFQYDTYTREHLSAMVDSIAINTPSITGTTPSPTTFTHHLSRVSELTGSASLANLSHLRSAKRVKLSPLSDYYGEGAGSQAMISRPKLTGKDYVGESKQLMQQIKSARDFSTISTTVSTHQGSSPASRANAPEIANPLVSSTPPPESLQPSVHLKVAKDEATGSSTSSSTVGSGRSQYSSSSYRKQAEALMAQIKQDMKGQKRIFSGETDVSQTNVVRDDKRNMSPSVQPSPDNTIQSISSASLDREIQRLSVPGVRKLSSSLRSSHRRTSSQTSTGGRNISRISRQDLTDELSRVSLSERRNPSANVNEEVPPPLSTLVPPSYPSASIRAGANEELNRFVSSSTAGGTTVTSGSAPSFVKHAGPAHIRTIAPQDVPSLPDRFGDMVFDKVNSRWVKNTLGAVASVPDEPSEDPFVDIESLRDDSRGGRDGEDSDGSQEDGTARQDLYAASEMSRIEERSELDDEEVDLMSFSTDASSHVVSVMTGVDPNAIEDDAQTTDSEDNVELVGPEIRPLEFDSEEEDFHSVDVPKVVIAQEPNLSSPHLAPPLAPPALTTPYRSSSVTQTTPVVRSVLKSHSATPTSVLKDPNRFKYQTPLQQRSHRRSVSFSDGKLDGPIQGLFDSSNSTTTPFSLEGSDVGVNVASEMVPSARSKRIEEMMNMLEDSDCSEGGSSPSRGSSIRGEELQPLSARQPSKSKSKDESPRRVFSRSQTHRPGASKQDLSRANGTFLTECSFGVAYDRLVAVITDVQPFEPYWEELPSIDLSRKNLESVARLKEFLPRLDALSLNSNQLAWLSGVPGSVRTLSVASNSLTALTSFSHLLNLENLDISRNDVDSLRQLECLRHLRELKADHNKITSLDGLQNMDGLVKISLQDNLMQSVEIGGFKWKRLEMLNVSYNRLEHLTGVESLQSLVALNLGESDCNR</sequence>
<feature type="compositionally biased region" description="Low complexity" evidence="3">
    <location>
        <begin position="875"/>
        <end position="887"/>
    </location>
</feature>
<feature type="region of interest" description="Disordered" evidence="3">
    <location>
        <begin position="104"/>
        <end position="139"/>
    </location>
</feature>
<dbReference type="AlphaFoldDB" id="A0A9P5XSX6"/>
<dbReference type="GO" id="GO:1902412">
    <property type="term" value="P:regulation of mitotic cytokinesis"/>
    <property type="evidence" value="ECO:0007669"/>
    <property type="project" value="TreeGrafter"/>
</dbReference>
<organism evidence="4 5">
    <name type="scientific">Macrolepiota fuliginosa MF-IS2</name>
    <dbReference type="NCBI Taxonomy" id="1400762"/>
    <lineage>
        <taxon>Eukaryota</taxon>
        <taxon>Fungi</taxon>
        <taxon>Dikarya</taxon>
        <taxon>Basidiomycota</taxon>
        <taxon>Agaricomycotina</taxon>
        <taxon>Agaricomycetes</taxon>
        <taxon>Agaricomycetidae</taxon>
        <taxon>Agaricales</taxon>
        <taxon>Agaricineae</taxon>
        <taxon>Agaricaceae</taxon>
        <taxon>Macrolepiota</taxon>
    </lineage>
</organism>
<feature type="region of interest" description="Disordered" evidence="3">
    <location>
        <begin position="803"/>
        <end position="841"/>
    </location>
</feature>
<dbReference type="PROSITE" id="PS51450">
    <property type="entry name" value="LRR"/>
    <property type="match status" value="3"/>
</dbReference>
<gene>
    <name evidence="4" type="ORF">P691DRAFT_201922</name>
</gene>
<feature type="compositionally biased region" description="Low complexity" evidence="3">
    <location>
        <begin position="369"/>
        <end position="389"/>
    </location>
</feature>
<evidence type="ECO:0000313" key="4">
    <source>
        <dbReference type="EMBL" id="KAF9454831.1"/>
    </source>
</evidence>
<accession>A0A9P5XSX6</accession>
<keyword evidence="1" id="KW-0433">Leucine-rich repeat</keyword>
<dbReference type="InterPro" id="IPR032675">
    <property type="entry name" value="LRR_dom_sf"/>
</dbReference>
<evidence type="ECO:0008006" key="6">
    <source>
        <dbReference type="Google" id="ProtNLM"/>
    </source>
</evidence>
<dbReference type="EMBL" id="MU151052">
    <property type="protein sequence ID" value="KAF9454831.1"/>
    <property type="molecule type" value="Genomic_DNA"/>
</dbReference>
<protein>
    <recommendedName>
        <fullName evidence="6">Septation initiation network scaffold protein cdc11</fullName>
    </recommendedName>
</protein>
<feature type="compositionally biased region" description="Acidic residues" evidence="3">
    <location>
        <begin position="10"/>
        <end position="28"/>
    </location>
</feature>
<feature type="compositionally biased region" description="Polar residues" evidence="3">
    <location>
        <begin position="828"/>
        <end position="838"/>
    </location>
</feature>
<feature type="region of interest" description="Disordered" evidence="3">
    <location>
        <begin position="871"/>
        <end position="930"/>
    </location>
</feature>
<feature type="region of interest" description="Disordered" evidence="3">
    <location>
        <begin position="408"/>
        <end position="450"/>
    </location>
</feature>
<feature type="region of interest" description="Disordered" evidence="3">
    <location>
        <begin position="319"/>
        <end position="389"/>
    </location>
</feature>
<dbReference type="GO" id="GO:0061499">
    <property type="term" value="C:outer plaque of mitotic spindle pole body"/>
    <property type="evidence" value="ECO:0007669"/>
    <property type="project" value="TreeGrafter"/>
</dbReference>
<name>A0A9P5XSX6_9AGAR</name>
<dbReference type="GO" id="GO:0035591">
    <property type="term" value="F:signaling adaptor activity"/>
    <property type="evidence" value="ECO:0007669"/>
    <property type="project" value="TreeGrafter"/>
</dbReference>
<feature type="region of interest" description="Disordered" evidence="3">
    <location>
        <begin position="611"/>
        <end position="651"/>
    </location>
</feature>
<dbReference type="InterPro" id="IPR052574">
    <property type="entry name" value="CDIRP"/>
</dbReference>
<dbReference type="OrthoDB" id="7451790at2759"/>
<evidence type="ECO:0000256" key="3">
    <source>
        <dbReference type="SAM" id="MobiDB-lite"/>
    </source>
</evidence>
<proteinExistence type="predicted"/>
<evidence type="ECO:0000256" key="1">
    <source>
        <dbReference type="ARBA" id="ARBA00022614"/>
    </source>
</evidence>
<keyword evidence="5" id="KW-1185">Reference proteome</keyword>
<dbReference type="Gene3D" id="3.80.10.10">
    <property type="entry name" value="Ribonuclease Inhibitor"/>
    <property type="match status" value="1"/>
</dbReference>
<evidence type="ECO:0000313" key="5">
    <source>
        <dbReference type="Proteomes" id="UP000807342"/>
    </source>
</evidence>
<feature type="region of interest" description="Disordered" evidence="3">
    <location>
        <begin position="464"/>
        <end position="530"/>
    </location>
</feature>
<dbReference type="SUPFAM" id="SSF52058">
    <property type="entry name" value="L domain-like"/>
    <property type="match status" value="1"/>
</dbReference>
<comment type="caution">
    <text evidence="4">The sequence shown here is derived from an EMBL/GenBank/DDBJ whole genome shotgun (WGS) entry which is preliminary data.</text>
</comment>
<reference evidence="4" key="1">
    <citation type="submission" date="2020-11" db="EMBL/GenBank/DDBJ databases">
        <authorList>
            <consortium name="DOE Joint Genome Institute"/>
            <person name="Ahrendt S."/>
            <person name="Riley R."/>
            <person name="Andreopoulos W."/>
            <person name="Labutti K."/>
            <person name="Pangilinan J."/>
            <person name="Ruiz-Duenas F.J."/>
            <person name="Barrasa J.M."/>
            <person name="Sanchez-Garcia M."/>
            <person name="Camarero S."/>
            <person name="Miyauchi S."/>
            <person name="Serrano A."/>
            <person name="Linde D."/>
            <person name="Babiker R."/>
            <person name="Drula E."/>
            <person name="Ayuso-Fernandez I."/>
            <person name="Pacheco R."/>
            <person name="Padilla G."/>
            <person name="Ferreira P."/>
            <person name="Barriuso J."/>
            <person name="Kellner H."/>
            <person name="Castanera R."/>
            <person name="Alfaro M."/>
            <person name="Ramirez L."/>
            <person name="Pisabarro A.G."/>
            <person name="Kuo A."/>
            <person name="Tritt A."/>
            <person name="Lipzen A."/>
            <person name="He G."/>
            <person name="Yan M."/>
            <person name="Ng V."/>
            <person name="Cullen D."/>
            <person name="Martin F."/>
            <person name="Rosso M.-N."/>
            <person name="Henrissat B."/>
            <person name="Hibbett D."/>
            <person name="Martinez A.T."/>
            <person name="Grigoriev I.V."/>
        </authorList>
    </citation>
    <scope>NUCLEOTIDE SEQUENCE</scope>
    <source>
        <strain evidence="4">MF-IS2</strain>
    </source>
</reference>
<dbReference type="PANTHER" id="PTHR47566">
    <property type="match status" value="1"/>
</dbReference>
<dbReference type="SMART" id="SM00365">
    <property type="entry name" value="LRR_SD22"/>
    <property type="match status" value="4"/>
</dbReference>
<feature type="region of interest" description="Disordered" evidence="3">
    <location>
        <begin position="1"/>
        <end position="37"/>
    </location>
</feature>
<feature type="region of interest" description="Disordered" evidence="3">
    <location>
        <begin position="747"/>
        <end position="769"/>
    </location>
</feature>
<feature type="compositionally biased region" description="Polar residues" evidence="3">
    <location>
        <begin position="319"/>
        <end position="334"/>
    </location>
</feature>
<dbReference type="GO" id="GO:0031028">
    <property type="term" value="P:septation initiation signaling"/>
    <property type="evidence" value="ECO:0007669"/>
    <property type="project" value="TreeGrafter"/>
</dbReference>
<evidence type="ECO:0000256" key="2">
    <source>
        <dbReference type="ARBA" id="ARBA00022737"/>
    </source>
</evidence>
<feature type="compositionally biased region" description="Basic and acidic residues" evidence="3">
    <location>
        <begin position="492"/>
        <end position="510"/>
    </location>
</feature>
<dbReference type="InterPro" id="IPR001611">
    <property type="entry name" value="Leu-rich_rpt"/>
</dbReference>
<keyword evidence="2" id="KW-0677">Repeat</keyword>
<feature type="compositionally biased region" description="Basic and acidic residues" evidence="3">
    <location>
        <begin position="116"/>
        <end position="127"/>
    </location>
</feature>
<dbReference type="Proteomes" id="UP000807342">
    <property type="component" value="Unassembled WGS sequence"/>
</dbReference>
<feature type="compositionally biased region" description="Basic and acidic residues" evidence="3">
    <location>
        <begin position="626"/>
        <end position="638"/>
    </location>
</feature>